<reference evidence="3 4" key="2">
    <citation type="submission" date="2019-05" db="EMBL/GenBank/DDBJ databases">
        <authorList>
            <person name="Lianzixin W."/>
        </authorList>
    </citation>
    <scope>NUCLEOTIDE SEQUENCE [LARGE SCALE GENOMIC DNA]</scope>
    <source>
        <strain evidence="3 4">EC11</strain>
    </source>
</reference>
<comment type="caution">
    <text evidence="3">The sequence shown here is derived from an EMBL/GenBank/DDBJ whole genome shotgun (WGS) entry which is preliminary data.</text>
</comment>
<evidence type="ECO:0000313" key="4">
    <source>
        <dbReference type="Proteomes" id="UP000817854"/>
    </source>
</evidence>
<evidence type="ECO:0000256" key="1">
    <source>
        <dbReference type="SAM" id="Coils"/>
    </source>
</evidence>
<sequence>MMKHNLDNIKLPKDSRNEQLETISKNKFRLFFDEKNFILKEEPIDNGVDFRIELKNDGIKIGFGLNFQLKSSENTNSNNDGSYSKSIETSNIEYLLNNGQTAYYGFYIVNEDKFFFENLKTIIFELNKKDPNWQNQNNHSIRFTKQLSLDTINEIFETTLKEGNLIRQIHSKLAENIDNLESDSKIIIDYNGNLDSDEEIENFINKYGLFLNDSCRWNEILILHNKTSTGSLKSALYNFIIGLSLLYSGSYLQSLEHFRKAKLNSNTLSKDINDYLIYYHAELSLLFGLIKEEEYLKEIQKAIKNSSLKHYIELDEIETFKVEMYSSENFQSLTFENKINDFLNNESIHYRIKHHAKISLLNYKAEKLICQTPFILAISNFEYLHLNFTELNKEFRNVLLEIQNSDSDFLLYNCTLTHNKFLIQFDALYKINFPEGIGKDILDDIIIAILRAYDYFLEIGHVNIQIYSLSVLLEAYQNIEDINKIEETILKLDTYIEKYYNPELKVKIDFIKTGGTFVNYIVNKRKEVRILKDEVDKMRNELIEIDKIEENNKIKYKDPLTIHLFPIGYFKFPKDEVEKVFDVLEIESNDLKSHYLQLFEFIIPIANIYVSKIENEGALNGNLEYTGIESYRKMYKIRKAFYENNFQRTELKFN</sequence>
<reference evidence="4" key="1">
    <citation type="submission" date="2019-05" db="EMBL/GenBank/DDBJ databases">
        <title>Flavobacterium profundi sp. nov., isolated from a deep-sea seamount.</title>
        <authorList>
            <person name="Zhang D.-C."/>
        </authorList>
    </citation>
    <scope>NUCLEOTIDE SEQUENCE [LARGE SCALE GENOMIC DNA]</scope>
    <source>
        <strain evidence="4">EC11</strain>
    </source>
</reference>
<dbReference type="EMBL" id="VEVQ02000021">
    <property type="protein sequence ID" value="NHN28005.1"/>
    <property type="molecule type" value="Genomic_DNA"/>
</dbReference>
<accession>A0ABX0J279</accession>
<protein>
    <submittedName>
        <fullName evidence="3">DUF4365 domain-containing protein</fullName>
    </submittedName>
</protein>
<feature type="domain" description="DUF4365" evidence="2">
    <location>
        <begin position="22"/>
        <end position="149"/>
    </location>
</feature>
<organism evidence="3 4">
    <name type="scientific">Flavobacterium jejuense</name>
    <dbReference type="NCBI Taxonomy" id="1544455"/>
    <lineage>
        <taxon>Bacteria</taxon>
        <taxon>Pseudomonadati</taxon>
        <taxon>Bacteroidota</taxon>
        <taxon>Flavobacteriia</taxon>
        <taxon>Flavobacteriales</taxon>
        <taxon>Flavobacteriaceae</taxon>
        <taxon>Flavobacterium</taxon>
    </lineage>
</organism>
<dbReference type="InterPro" id="IPR025375">
    <property type="entry name" value="DUF4365"/>
</dbReference>
<proteinExistence type="predicted"/>
<dbReference type="RefSeq" id="WP_140964511.1">
    <property type="nucleotide sequence ID" value="NZ_VEVQ02000021.1"/>
</dbReference>
<reference evidence="3 4" key="3">
    <citation type="submission" date="2020-02" db="EMBL/GenBank/DDBJ databases">
        <title>Flavobacterium profundi sp. nov., isolated from a deep-sea seamount.</title>
        <authorList>
            <person name="Zhang D.-C."/>
        </authorList>
    </citation>
    <scope>NUCLEOTIDE SEQUENCE [LARGE SCALE GENOMIC DNA]</scope>
    <source>
        <strain evidence="3 4">EC11</strain>
    </source>
</reference>
<dbReference type="Pfam" id="PF14280">
    <property type="entry name" value="DUF4365"/>
    <property type="match status" value="1"/>
</dbReference>
<keyword evidence="1" id="KW-0175">Coiled coil</keyword>
<evidence type="ECO:0000313" key="3">
    <source>
        <dbReference type="EMBL" id="NHN28005.1"/>
    </source>
</evidence>
<evidence type="ECO:0000259" key="2">
    <source>
        <dbReference type="Pfam" id="PF14280"/>
    </source>
</evidence>
<dbReference type="Proteomes" id="UP000817854">
    <property type="component" value="Unassembled WGS sequence"/>
</dbReference>
<feature type="coiled-coil region" evidence="1">
    <location>
        <begin position="521"/>
        <end position="551"/>
    </location>
</feature>
<name>A0ABX0J279_9FLAO</name>
<gene>
    <name evidence="3" type="ORF">FIA58_020185</name>
</gene>
<keyword evidence="4" id="KW-1185">Reference proteome</keyword>